<dbReference type="RefSeq" id="WP_209558652.1">
    <property type="nucleotide sequence ID" value="NZ_JAEDXU010000010.1"/>
</dbReference>
<accession>A0ABS4CQ25</accession>
<organism evidence="3 4">
    <name type="scientific">Enterococcus larvae</name>
    <dbReference type="NCBI Taxonomy" id="2794352"/>
    <lineage>
        <taxon>Bacteria</taxon>
        <taxon>Bacillati</taxon>
        <taxon>Bacillota</taxon>
        <taxon>Bacilli</taxon>
        <taxon>Lactobacillales</taxon>
        <taxon>Enterococcaceae</taxon>
        <taxon>Enterococcus</taxon>
    </lineage>
</organism>
<proteinExistence type="predicted"/>
<dbReference type="Pfam" id="PF13731">
    <property type="entry name" value="WxL"/>
    <property type="match status" value="1"/>
</dbReference>
<sequence>MKLTHKLCGAAIVAAAGVALAVPNTTKAADDSKTGTGHIEFTLGTDTSDVIPTEPGVTDGTTITNLPSVTNPGEFGIIAVTPLEFDSHNVLTATNKRDYDALAFTANPGSTTAGTEEFEVQNFVKYQDLRTQENHAYALSATMTQNFQTASGVELKGANITYKNVYTTQTGSALLDPDGVNNTGGTIDSASNNSITFIRNTGVNGIGYGQFELNFGKVGDASQEAAESVTLNIPDGSPIGSGDYNAVITWTLSETI</sequence>
<dbReference type="EMBL" id="JAEDXU010000010">
    <property type="protein sequence ID" value="MBP1047874.1"/>
    <property type="molecule type" value="Genomic_DNA"/>
</dbReference>
<evidence type="ECO:0000259" key="2">
    <source>
        <dbReference type="Pfam" id="PF13731"/>
    </source>
</evidence>
<reference evidence="3 4" key="1">
    <citation type="submission" date="2020-12" db="EMBL/GenBank/DDBJ databases">
        <title>Vagococcus allomyrinae sp. nov. and Enterococcus lavae sp. nov., isolated from the larvae of Allomyrina dichotoma.</title>
        <authorList>
            <person name="Lee S.D."/>
        </authorList>
    </citation>
    <scope>NUCLEOTIDE SEQUENCE [LARGE SCALE GENOMIC DNA]</scope>
    <source>
        <strain evidence="3 4">BWM-S5</strain>
    </source>
</reference>
<protein>
    <submittedName>
        <fullName evidence="3">WxL domain-containing protein</fullName>
    </submittedName>
</protein>
<name>A0ABS4CQ25_9ENTE</name>
<dbReference type="Proteomes" id="UP000673375">
    <property type="component" value="Unassembled WGS sequence"/>
</dbReference>
<feature type="chain" id="PRO_5046661812" evidence="1">
    <location>
        <begin position="22"/>
        <end position="256"/>
    </location>
</feature>
<gene>
    <name evidence="3" type="ORF">I6N96_16405</name>
</gene>
<evidence type="ECO:0000313" key="3">
    <source>
        <dbReference type="EMBL" id="MBP1047874.1"/>
    </source>
</evidence>
<comment type="caution">
    <text evidence="3">The sequence shown here is derived from an EMBL/GenBank/DDBJ whole genome shotgun (WGS) entry which is preliminary data.</text>
</comment>
<keyword evidence="4" id="KW-1185">Reference proteome</keyword>
<evidence type="ECO:0000313" key="4">
    <source>
        <dbReference type="Proteomes" id="UP000673375"/>
    </source>
</evidence>
<evidence type="ECO:0000256" key="1">
    <source>
        <dbReference type="SAM" id="SignalP"/>
    </source>
</evidence>
<keyword evidence="1" id="KW-0732">Signal</keyword>
<feature type="signal peptide" evidence="1">
    <location>
        <begin position="1"/>
        <end position="21"/>
    </location>
</feature>
<dbReference type="InterPro" id="IPR027994">
    <property type="entry name" value="WxL_dom"/>
</dbReference>
<feature type="domain" description="WxL" evidence="2">
    <location>
        <begin position="30"/>
        <end position="255"/>
    </location>
</feature>